<evidence type="ECO:0000313" key="2">
    <source>
        <dbReference type="Proteomes" id="UP001652431"/>
    </source>
</evidence>
<protein>
    <submittedName>
        <fullName evidence="1">DUF945 domain-containing protein</fullName>
    </submittedName>
</protein>
<name>A0ABT2RN12_9FIRM</name>
<gene>
    <name evidence="1" type="ORF">OCV99_09680</name>
</gene>
<proteinExistence type="predicted"/>
<dbReference type="RefSeq" id="WP_158370152.1">
    <property type="nucleotide sequence ID" value="NZ_JAOQJU010000010.1"/>
</dbReference>
<dbReference type="EMBL" id="JAOQJU010000010">
    <property type="protein sequence ID" value="MCU6686808.1"/>
    <property type="molecule type" value="Genomic_DNA"/>
</dbReference>
<comment type="caution">
    <text evidence="1">The sequence shown here is derived from an EMBL/GenBank/DDBJ whole genome shotgun (WGS) entry which is preliminary data.</text>
</comment>
<sequence>MKTGRSLKEVMAELDRQSRAKRDYIGPAEAFRLRDDGRTFEINHAVSGQQEVFDTSQLFHRQVASALGIPAKYYDMMSAQKPELLAENVNAWFADKTGSYMIRSMDYGSGSVARALLSERYRRIDNMDIATAVLPLFAGQEQYEVVSCEVTENRLYLKIVNHRLEMAVAPGDYVQAGVVISNSEVGLGSVSVQPLVYRLVCTNGMIVNDMGERKNHVGRTAKALEDSFHIYSDETIEAEDKAFLLKLRDVTAAAIEESRFAQVVGRLKEAADVPITGKVPEVVELTGRSYGLNQDEQDSILQYLISGGDLSQYGLSNAITRASQEVESYDRATALEGIGWQVATMTGQQWKELNG</sequence>
<dbReference type="Proteomes" id="UP001652431">
    <property type="component" value="Unassembled WGS sequence"/>
</dbReference>
<dbReference type="Pfam" id="PF06067">
    <property type="entry name" value="DUF932"/>
    <property type="match status" value="1"/>
</dbReference>
<accession>A0ABT2RN12</accession>
<organism evidence="1 2">
    <name type="scientific">Dorea acetigenes</name>
    <dbReference type="NCBI Taxonomy" id="2981787"/>
    <lineage>
        <taxon>Bacteria</taxon>
        <taxon>Bacillati</taxon>
        <taxon>Bacillota</taxon>
        <taxon>Clostridia</taxon>
        <taxon>Lachnospirales</taxon>
        <taxon>Lachnospiraceae</taxon>
        <taxon>Dorea</taxon>
    </lineage>
</organism>
<reference evidence="1 2" key="1">
    <citation type="journal article" date="2021" name="ISME Commun">
        <title>Automated analysis of genomic sequences facilitates high-throughput and comprehensive description of bacteria.</title>
        <authorList>
            <person name="Hitch T.C.A."/>
        </authorList>
    </citation>
    <scope>NUCLEOTIDE SEQUENCE [LARGE SCALE GENOMIC DNA]</scope>
    <source>
        <strain evidence="1 2">Sanger_03</strain>
    </source>
</reference>
<dbReference type="InterPro" id="IPR026325">
    <property type="entry name" value="DUF932"/>
</dbReference>
<evidence type="ECO:0000313" key="1">
    <source>
        <dbReference type="EMBL" id="MCU6686808.1"/>
    </source>
</evidence>
<keyword evidence="2" id="KW-1185">Reference proteome</keyword>